<keyword evidence="6" id="KW-0963">Cytoplasm</keyword>
<feature type="binding site" evidence="6">
    <location>
        <begin position="411"/>
        <end position="414"/>
    </location>
    <ligand>
        <name>ATP</name>
        <dbReference type="ChEBI" id="CHEBI:30616"/>
    </ligand>
</feature>
<dbReference type="PRINTS" id="PR01042">
    <property type="entry name" value="TRNASYNTHASP"/>
</dbReference>
<feature type="binding site" evidence="6">
    <location>
        <position position="229"/>
    </location>
    <ligand>
        <name>ATP</name>
        <dbReference type="ChEBI" id="CHEBI:30616"/>
    </ligand>
</feature>
<dbReference type="CDD" id="cd00777">
    <property type="entry name" value="AspRS_core"/>
    <property type="match status" value="1"/>
</dbReference>
<dbReference type="PANTHER" id="PTHR22594:SF5">
    <property type="entry name" value="ASPARTATE--TRNA LIGASE, MITOCHONDRIAL"/>
    <property type="match status" value="1"/>
</dbReference>
<keyword evidence="1 6" id="KW-0436">Ligase</keyword>
<comment type="catalytic activity">
    <reaction evidence="6">
        <text>tRNA(Asx) + L-aspartate + ATP = L-aspartyl-tRNA(Asx) + AMP + diphosphate</text>
        <dbReference type="Rhea" id="RHEA:18349"/>
        <dbReference type="Rhea" id="RHEA-COMP:9710"/>
        <dbReference type="Rhea" id="RHEA-COMP:9711"/>
        <dbReference type="ChEBI" id="CHEBI:29991"/>
        <dbReference type="ChEBI" id="CHEBI:30616"/>
        <dbReference type="ChEBI" id="CHEBI:33019"/>
        <dbReference type="ChEBI" id="CHEBI:78442"/>
        <dbReference type="ChEBI" id="CHEBI:78516"/>
        <dbReference type="ChEBI" id="CHEBI:456215"/>
        <dbReference type="EC" id="6.1.1.23"/>
    </reaction>
</comment>
<comment type="function">
    <text evidence="6">Aspartyl-tRNA synthetase with relaxed tRNA specificity since it is able to aspartylate not only its cognate tRNA(Asp) but also tRNA(Asn). Reaction proceeds in two steps: L-aspartate is first activated by ATP to form Asp-AMP and then transferred to the acceptor end of tRNA(Asp/Asn).</text>
</comment>
<dbReference type="Pfam" id="PF00152">
    <property type="entry name" value="tRNA-synt_2"/>
    <property type="match status" value="1"/>
</dbReference>
<evidence type="ECO:0000256" key="3">
    <source>
        <dbReference type="ARBA" id="ARBA00022840"/>
    </source>
</evidence>
<dbReference type="GO" id="GO:0050560">
    <property type="term" value="F:aspartate-tRNA(Asn) ligase activity"/>
    <property type="evidence" value="ECO:0007669"/>
    <property type="project" value="UniProtKB-EC"/>
</dbReference>
<dbReference type="GO" id="GO:0004815">
    <property type="term" value="F:aspartate-tRNA ligase activity"/>
    <property type="evidence" value="ECO:0007669"/>
    <property type="project" value="UniProtKB-UniRule"/>
</dbReference>
<dbReference type="SUPFAM" id="SSF55681">
    <property type="entry name" value="Class II aaRS and biotin synthetases"/>
    <property type="match status" value="1"/>
</dbReference>
<sequence length="463" mass="52955">MTKINIGDAPKYLGKDIELAGWVDVRRDHGKLIFFDLRDRSGKVQLVVAPSNKETHAKASDLRPEWVIKITGTVAGRPEGMVNQKEGEAGKVEVKVAKIEVLSEAKTPPFEINADGHDIDEEVRLKYRYLDLRRPRMQKNILLRHKVTSLVRDFLNFKDFIEIETPMLTKASPEGARDFIVPSRLQPGKFYALPQAPQQYKQLLMIAGFERYYQIARALRDEDLRGDRQFEHTQIDLEMSFVKERDVLDLVEEMMIHVAESVGKKVLNKPFPVFTHEEAMKKFGSDKFDMRTEKDPDTLAFAWVVDFPLFEWDEAEKRHTFAHNPFSAPKQEHVEKLMKTEDLANLRAQQYDLVCNGYELASGGVRISDPAVQRKVFEIMGLSPEETQKRFGHMLEAYEYGAPPHAGMAPGLDRLVMILAGEPNISEVIPFPKTGAGRDPMMDAPSEVEKKQLKELHIKIEEK</sequence>
<gene>
    <name evidence="6" type="primary">aspS</name>
    <name evidence="8" type="ORF">A2930_00780</name>
</gene>
<proteinExistence type="inferred from homology"/>
<keyword evidence="5 6" id="KW-0030">Aminoacyl-tRNA synthetase</keyword>
<feature type="region of interest" description="Aspartate" evidence="6">
    <location>
        <begin position="198"/>
        <end position="201"/>
    </location>
</feature>
<dbReference type="InterPro" id="IPR004365">
    <property type="entry name" value="NA-bd_OB_tRNA"/>
</dbReference>
<dbReference type="InterPro" id="IPR012340">
    <property type="entry name" value="NA-bd_OB-fold"/>
</dbReference>
<accession>A0A1F5WZM9</accession>
<comment type="subunit">
    <text evidence="6">Homodimer.</text>
</comment>
<feature type="binding site" evidence="6">
    <location>
        <position position="359"/>
    </location>
    <ligand>
        <name>ATP</name>
        <dbReference type="ChEBI" id="CHEBI:30616"/>
    </ligand>
</feature>
<evidence type="ECO:0000259" key="7">
    <source>
        <dbReference type="PROSITE" id="PS50862"/>
    </source>
</evidence>
<name>A0A1F5WZM9_9BACT</name>
<dbReference type="Proteomes" id="UP000178114">
    <property type="component" value="Unassembled WGS sequence"/>
</dbReference>
<dbReference type="InterPro" id="IPR047089">
    <property type="entry name" value="Asp-tRNA-ligase_1_N"/>
</dbReference>
<dbReference type="Gene3D" id="2.40.50.140">
    <property type="entry name" value="Nucleic acid-binding proteins"/>
    <property type="match status" value="1"/>
</dbReference>
<dbReference type="InterPro" id="IPR006195">
    <property type="entry name" value="aa-tRNA-synth_II"/>
</dbReference>
<feature type="site" description="Important for tRNA non-discrimination" evidence="6">
    <location>
        <position position="29"/>
    </location>
</feature>
<keyword evidence="3 6" id="KW-0067">ATP-binding</keyword>
<dbReference type="EMBL" id="MFID01000018">
    <property type="protein sequence ID" value="OGF81090.1"/>
    <property type="molecule type" value="Genomic_DNA"/>
</dbReference>
<dbReference type="InterPro" id="IPR047090">
    <property type="entry name" value="AspRS_core"/>
</dbReference>
<dbReference type="EC" id="6.1.1.23" evidence="6"/>
<dbReference type="HAMAP" id="MF_00044">
    <property type="entry name" value="Asp_tRNA_synth_type1"/>
    <property type="match status" value="1"/>
</dbReference>
<evidence type="ECO:0000256" key="1">
    <source>
        <dbReference type="ARBA" id="ARBA00022598"/>
    </source>
</evidence>
<feature type="binding site" evidence="6">
    <location>
        <position position="174"/>
    </location>
    <ligand>
        <name>L-aspartate</name>
        <dbReference type="ChEBI" id="CHEBI:29991"/>
    </ligand>
</feature>
<feature type="site" description="Important for tRNA non-discrimination" evidence="6">
    <location>
        <position position="80"/>
    </location>
</feature>
<feature type="binding site" evidence="6">
    <location>
        <position position="220"/>
    </location>
    <ligand>
        <name>L-aspartate</name>
        <dbReference type="ChEBI" id="CHEBI:29991"/>
    </ligand>
</feature>
<dbReference type="GO" id="GO:0005737">
    <property type="term" value="C:cytoplasm"/>
    <property type="evidence" value="ECO:0007669"/>
    <property type="project" value="UniProtKB-SubCell"/>
</dbReference>
<keyword evidence="2 6" id="KW-0547">Nucleotide-binding</keyword>
<dbReference type="Gene3D" id="3.30.930.10">
    <property type="entry name" value="Bira Bifunctional Protein, Domain 2"/>
    <property type="match status" value="1"/>
</dbReference>
<dbReference type="NCBIfam" id="TIGR00459">
    <property type="entry name" value="aspS_bact"/>
    <property type="match status" value="1"/>
</dbReference>
<feature type="binding site" evidence="6">
    <location>
        <position position="323"/>
    </location>
    <ligand>
        <name>L-aspartate</name>
        <dbReference type="ChEBI" id="CHEBI:29991"/>
    </ligand>
</feature>
<protein>
    <recommendedName>
        <fullName evidence="6">Aspartate--tRNA(Asp/Asn) ligase</fullName>
        <ecNumber evidence="6">6.1.1.23</ecNumber>
    </recommendedName>
    <alternativeName>
        <fullName evidence="6">Aspartyl-tRNA synthetase</fullName>
        <shortName evidence="6">AspRS</shortName>
    </alternativeName>
    <alternativeName>
        <fullName evidence="6">Non-discriminating aspartyl-tRNA synthetase</fullName>
        <shortName evidence="6">ND-AspRS</shortName>
    </alternativeName>
</protein>
<evidence type="ECO:0000313" key="8">
    <source>
        <dbReference type="EMBL" id="OGF81090.1"/>
    </source>
</evidence>
<dbReference type="PANTHER" id="PTHR22594">
    <property type="entry name" value="ASPARTYL/LYSYL-TRNA SYNTHETASE"/>
    <property type="match status" value="1"/>
</dbReference>
<evidence type="ECO:0000256" key="6">
    <source>
        <dbReference type="HAMAP-Rule" id="MF_00044"/>
    </source>
</evidence>
<evidence type="ECO:0000256" key="4">
    <source>
        <dbReference type="ARBA" id="ARBA00022917"/>
    </source>
</evidence>
<dbReference type="InterPro" id="IPR004524">
    <property type="entry name" value="Asp-tRNA-ligase_1"/>
</dbReference>
<feature type="binding site" evidence="6">
    <location>
        <begin position="220"/>
        <end position="222"/>
    </location>
    <ligand>
        <name>ATP</name>
        <dbReference type="ChEBI" id="CHEBI:30616"/>
    </ligand>
</feature>
<feature type="binding site" evidence="6">
    <location>
        <position position="366"/>
    </location>
    <ligand>
        <name>L-aspartate</name>
        <dbReference type="ChEBI" id="CHEBI:29991"/>
    </ligand>
</feature>
<evidence type="ECO:0000313" key="9">
    <source>
        <dbReference type="Proteomes" id="UP000178114"/>
    </source>
</evidence>
<organism evidence="8 9">
    <name type="scientific">Candidatus Giovannonibacteria bacterium RIFCSPLOWO2_01_FULL_45_34</name>
    <dbReference type="NCBI Taxonomy" id="1798351"/>
    <lineage>
        <taxon>Bacteria</taxon>
        <taxon>Candidatus Giovannoniibacteriota</taxon>
    </lineage>
</organism>
<dbReference type="PROSITE" id="PS50862">
    <property type="entry name" value="AA_TRNA_LIGASE_II"/>
    <property type="match status" value="1"/>
</dbReference>
<dbReference type="InterPro" id="IPR002312">
    <property type="entry name" value="Asp/Asn-tRNA-synth_IIb"/>
</dbReference>
<comment type="caution">
    <text evidence="8">The sequence shown here is derived from an EMBL/GenBank/DDBJ whole genome shotgun (WGS) entry which is preliminary data.</text>
</comment>
<comment type="subcellular location">
    <subcellularLocation>
        <location evidence="6">Cytoplasm</location>
    </subcellularLocation>
</comment>
<dbReference type="SUPFAM" id="SSF50249">
    <property type="entry name" value="Nucleic acid-binding proteins"/>
    <property type="match status" value="1"/>
</dbReference>
<comment type="similarity">
    <text evidence="6">Belongs to the class-II aminoacyl-tRNA synthetase family. Type 1 subfamily.</text>
</comment>
<dbReference type="GO" id="GO:0003676">
    <property type="term" value="F:nucleic acid binding"/>
    <property type="evidence" value="ECO:0007669"/>
    <property type="project" value="InterPro"/>
</dbReference>
<dbReference type="STRING" id="1798351.A2930_00780"/>
<feature type="domain" description="Aminoacyl-transfer RNA synthetases class-II family profile" evidence="7">
    <location>
        <begin position="143"/>
        <end position="430"/>
    </location>
</feature>
<dbReference type="InterPro" id="IPR045864">
    <property type="entry name" value="aa-tRNA-synth_II/BPL/LPL"/>
</dbReference>
<dbReference type="CDD" id="cd04317">
    <property type="entry name" value="EcAspRS_like_N"/>
    <property type="match status" value="1"/>
</dbReference>
<evidence type="ECO:0000256" key="5">
    <source>
        <dbReference type="ARBA" id="ARBA00023146"/>
    </source>
</evidence>
<dbReference type="GO" id="GO:0006422">
    <property type="term" value="P:aspartyl-tRNA aminoacylation"/>
    <property type="evidence" value="ECO:0007669"/>
    <property type="project" value="UniProtKB-UniRule"/>
</dbReference>
<keyword evidence="4 6" id="KW-0648">Protein biosynthesis</keyword>
<dbReference type="GO" id="GO:0005524">
    <property type="term" value="F:ATP binding"/>
    <property type="evidence" value="ECO:0007669"/>
    <property type="project" value="UniProtKB-UniRule"/>
</dbReference>
<dbReference type="InterPro" id="IPR004364">
    <property type="entry name" value="Aa-tRNA-synt_II"/>
</dbReference>
<dbReference type="Pfam" id="PF01336">
    <property type="entry name" value="tRNA_anti-codon"/>
    <property type="match status" value="1"/>
</dbReference>
<evidence type="ECO:0000256" key="2">
    <source>
        <dbReference type="ARBA" id="ARBA00022741"/>
    </source>
</evidence>
<dbReference type="AlphaFoldDB" id="A0A1F5WZM9"/>
<reference evidence="8 9" key="1">
    <citation type="journal article" date="2016" name="Nat. Commun.">
        <title>Thousands of microbial genomes shed light on interconnected biogeochemical processes in an aquifer system.</title>
        <authorList>
            <person name="Anantharaman K."/>
            <person name="Brown C.T."/>
            <person name="Hug L.A."/>
            <person name="Sharon I."/>
            <person name="Castelle C.J."/>
            <person name="Probst A.J."/>
            <person name="Thomas B.C."/>
            <person name="Singh A."/>
            <person name="Wilkins M.J."/>
            <person name="Karaoz U."/>
            <person name="Brodie E.L."/>
            <person name="Williams K.H."/>
            <person name="Hubbard S.S."/>
            <person name="Banfield J.F."/>
        </authorList>
    </citation>
    <scope>NUCLEOTIDE SEQUENCE [LARGE SCALE GENOMIC DNA]</scope>
</reference>